<gene>
    <name evidence="4" type="ORF">SAMN04515674_110121</name>
</gene>
<comment type="subcellular location">
    <subcellularLocation>
        <location evidence="1">Membrane</location>
    </subcellularLocation>
</comment>
<feature type="domain" description="Bacterial surface antigen (D15)" evidence="3">
    <location>
        <begin position="186"/>
        <end position="392"/>
    </location>
</feature>
<dbReference type="Pfam" id="PF01103">
    <property type="entry name" value="Omp85"/>
    <property type="match status" value="1"/>
</dbReference>
<dbReference type="Proteomes" id="UP000199306">
    <property type="component" value="Unassembled WGS sequence"/>
</dbReference>
<proteinExistence type="predicted"/>
<reference evidence="4 5" key="1">
    <citation type="submission" date="2016-10" db="EMBL/GenBank/DDBJ databases">
        <authorList>
            <person name="de Groot N.N."/>
        </authorList>
    </citation>
    <scope>NUCLEOTIDE SEQUENCE [LARGE SCALE GENOMIC DNA]</scope>
    <source>
        <strain evidence="5">E92,LMG 26720,CCM 7988</strain>
    </source>
</reference>
<dbReference type="STRING" id="1079859.SAMN04515674_110121"/>
<keyword evidence="5" id="KW-1185">Reference proteome</keyword>
<organism evidence="4 5">
    <name type="scientific">Pseudarcicella hirudinis</name>
    <dbReference type="NCBI Taxonomy" id="1079859"/>
    <lineage>
        <taxon>Bacteria</taxon>
        <taxon>Pseudomonadati</taxon>
        <taxon>Bacteroidota</taxon>
        <taxon>Cytophagia</taxon>
        <taxon>Cytophagales</taxon>
        <taxon>Flectobacillaceae</taxon>
        <taxon>Pseudarcicella</taxon>
    </lineage>
</organism>
<name>A0A1I5VX34_9BACT</name>
<sequence>MYFNNFCKVVVIFKIVKYITQTLYKKLLLLGFLFLYKINFISSQNINDSLALTRNRNLLVVPAITHSIETDWSFGAAASYTFRYSHEDTLTRTSNLQTLALYSLNKQFVVALDGTIFFPHEKYILGLHGSFSYFPDKFWGLGNDTPDSNEESYIYKQFYIFPHLQRSFFHHNFFIGAMYEFQKVFGIKYGMDKPNISESLFEKENITGRNGSIVSGFGVSFTWDSRNEAFSPNKGSFAQLKYIDFNKLFGSEYSYWNIVFDARRYIAVNTKHVLALQAFAFFNEGTVPIRSMALLGGNNNMRGYYDGRFRDKNQVVFQAEYRLPLFWRFGATGFGGLGEVSDRIGTLNTLHYTYGAGLRFALKPKEKLNIRVDYGFGEGGSNGLYFMIGEAF</sequence>
<evidence type="ECO:0000256" key="2">
    <source>
        <dbReference type="ARBA" id="ARBA00023136"/>
    </source>
</evidence>
<evidence type="ECO:0000313" key="4">
    <source>
        <dbReference type="EMBL" id="SFQ12124.1"/>
    </source>
</evidence>
<dbReference type="GO" id="GO:0019867">
    <property type="term" value="C:outer membrane"/>
    <property type="evidence" value="ECO:0007669"/>
    <property type="project" value="InterPro"/>
</dbReference>
<dbReference type="InterPro" id="IPR000184">
    <property type="entry name" value="Bac_surfAg_D15"/>
</dbReference>
<dbReference type="Gene3D" id="2.40.160.50">
    <property type="entry name" value="membrane protein fhac: a member of the omp85/tpsb transporter family"/>
    <property type="match status" value="1"/>
</dbReference>
<keyword evidence="2" id="KW-0472">Membrane</keyword>
<evidence type="ECO:0000313" key="5">
    <source>
        <dbReference type="Proteomes" id="UP000199306"/>
    </source>
</evidence>
<protein>
    <submittedName>
        <fullName evidence="4">Surface antigen</fullName>
    </submittedName>
</protein>
<accession>A0A1I5VX34</accession>
<dbReference type="AlphaFoldDB" id="A0A1I5VX34"/>
<evidence type="ECO:0000256" key="1">
    <source>
        <dbReference type="ARBA" id="ARBA00004370"/>
    </source>
</evidence>
<evidence type="ECO:0000259" key="3">
    <source>
        <dbReference type="Pfam" id="PF01103"/>
    </source>
</evidence>
<dbReference type="EMBL" id="FOXH01000010">
    <property type="protein sequence ID" value="SFQ12124.1"/>
    <property type="molecule type" value="Genomic_DNA"/>
</dbReference>